<dbReference type="OrthoDB" id="295128at2759"/>
<dbReference type="EMBL" id="CAJJDN010000177">
    <property type="protein sequence ID" value="CAD8127534.1"/>
    <property type="molecule type" value="Genomic_DNA"/>
</dbReference>
<feature type="region of interest" description="Disordered" evidence="2">
    <location>
        <begin position="1083"/>
        <end position="1106"/>
    </location>
</feature>
<name>A0A8S1RKZ6_9CILI</name>
<dbReference type="PANTHER" id="PTHR19871">
    <property type="entry name" value="BETA TRANSDUCIN-RELATED PROTEIN"/>
    <property type="match status" value="1"/>
</dbReference>
<evidence type="ECO:0000256" key="2">
    <source>
        <dbReference type="SAM" id="MobiDB-lite"/>
    </source>
</evidence>
<feature type="coiled-coil region" evidence="1">
    <location>
        <begin position="1158"/>
        <end position="1199"/>
    </location>
</feature>
<feature type="coiled-coil region" evidence="1">
    <location>
        <begin position="939"/>
        <end position="973"/>
    </location>
</feature>
<accession>A0A8S1RKZ6</accession>
<reference evidence="3" key="1">
    <citation type="submission" date="2021-01" db="EMBL/GenBank/DDBJ databases">
        <authorList>
            <consortium name="Genoscope - CEA"/>
            <person name="William W."/>
        </authorList>
    </citation>
    <scope>NUCLEOTIDE SEQUENCE</scope>
</reference>
<sequence length="1296" mass="153894">MNDTYSLLQASITQDQDKNSTLETMRNENMNFVDLNDVIVEYYKNQQATGLDHYFLEIESWLDDDDNDETLLTNNTPLILESEHGIGKKTLLVKWMEYHIINKKGRHPDIIIPHFAIHSQNNSNYYYAIYRILIKLRQALNIKLKVELLEEKLRTYFQYWLEICSRQLKQQIINGSPIVYDRIILIFEGIDNFRDILDMHKEVNVNFWLPKYFPSNIKVIVTANKQSTSIKLLKPDCYEVPIESDKTVFKQIVNHHLAKNLFIQNINHLLDIFIQFGYKLRNQPVFVKSYFSVFIPYPSEGIVEQNEIDLNLIEDILTPLNYNHFESMKVVEDLYAFQLDYFSKVNIMEIDKFKKVLLVLALTQKGLTYSEIENVCNITIKEWKLFLVFFKVYLMIHHELWIIHNEIFKKVIINTYYIDDKVMLQLHDIIASTIDQITPNSIRKLEEQTFQLFSAKNYFQLKEIISIIENFLLLFNPSNEYDLCKYWQLLEENGYDPVLEYNKAVEDFQINYHPSSEDMFRIIIQISRFLKEFGDFGTNNTPIFRHPPIVGVLSDLHEIGLLNEILKLEIYYDKAPELKEFDPVKHLKRIAKPQTAPTLSKIESLNVEIQQNRQAIRAHYLSLISKPKEQTENVEIISGSVDQLAEELNQKLKQVIQLKGDSLSQDLLQQNQRESTDYYYKRWIWIQFPWACISIDKNCNYSTVIKQFISLDYISVDEEKAFTESAFKIAIEAQNKRKQMQEQKQKQQTNLQLIPQLPIQLQKNQEAAPKQQKREQMQYSVIVSQRLNKPPAVILPQLSNRSAIINQQDIPNDNQQNHLKFIASDFIDSNYLNKELQKIKQTQPIVPNDGKQTMLLIDKSKKQKNNFRQYSVSSESYQINEIYPVIQENLLQHSTAQLNLLQHQAKIMRSKLDSINFQNFQLAQTYKLLKIMDFNKGHLQKCIHNLEDLKSLVNDLQQLILKAEKNLKNSCQTKSRFKKILKICRDNKQSNEEYFRHFNILTRNFVKLIKYEELEIQQNRENIQLTKRQFDEFLKIYLEKKQNQKKLLFQIRNNLNEKQNFDKLFQISDQEITQKETTSIYKMRKKLSKKEGDKKNKKNKEAKETEEKLQRELLMRLKEQYKKIKDVFDIKNNDYNLKKEFIDFMAQKERKNEYEIKLSECKKKLSKVLDLNQKLNEQVKTYENAYQSLNINQNEINQDGFSQETKQARNIQMQELQLQKLIVLQERFASSLDLLQKKSGAKKEDEIISILEECRQIIIKNQGQTDYQNILNQKYDIQQCYFLKRQQINSENVGDN</sequence>
<dbReference type="Proteomes" id="UP000692954">
    <property type="component" value="Unassembled WGS sequence"/>
</dbReference>
<evidence type="ECO:0000313" key="4">
    <source>
        <dbReference type="Proteomes" id="UP000692954"/>
    </source>
</evidence>
<proteinExistence type="predicted"/>
<keyword evidence="4" id="KW-1185">Reference proteome</keyword>
<comment type="caution">
    <text evidence="3">The sequence shown here is derived from an EMBL/GenBank/DDBJ whole genome shotgun (WGS) entry which is preliminary data.</text>
</comment>
<dbReference type="PANTHER" id="PTHR19871:SF14">
    <property type="entry name" value="DUF4062 DOMAIN-CONTAINING PROTEIN"/>
    <property type="match status" value="1"/>
</dbReference>
<dbReference type="InterPro" id="IPR052752">
    <property type="entry name" value="NACHT-WD_repeat"/>
</dbReference>
<keyword evidence="1" id="KW-0175">Coiled coil</keyword>
<evidence type="ECO:0000256" key="1">
    <source>
        <dbReference type="SAM" id="Coils"/>
    </source>
</evidence>
<feature type="compositionally biased region" description="Basic and acidic residues" evidence="2">
    <location>
        <begin position="1089"/>
        <end position="1106"/>
    </location>
</feature>
<evidence type="ECO:0000313" key="3">
    <source>
        <dbReference type="EMBL" id="CAD8127534.1"/>
    </source>
</evidence>
<protein>
    <submittedName>
        <fullName evidence="3">Uncharacterized protein</fullName>
    </submittedName>
</protein>
<gene>
    <name evidence="3" type="ORF">PSON_ATCC_30995.1.T1770076</name>
</gene>
<organism evidence="3 4">
    <name type="scientific">Paramecium sonneborni</name>
    <dbReference type="NCBI Taxonomy" id="65129"/>
    <lineage>
        <taxon>Eukaryota</taxon>
        <taxon>Sar</taxon>
        <taxon>Alveolata</taxon>
        <taxon>Ciliophora</taxon>
        <taxon>Intramacronucleata</taxon>
        <taxon>Oligohymenophorea</taxon>
        <taxon>Peniculida</taxon>
        <taxon>Parameciidae</taxon>
        <taxon>Paramecium</taxon>
    </lineage>
</organism>